<dbReference type="InterPro" id="IPR050804">
    <property type="entry name" value="MCC"/>
</dbReference>
<evidence type="ECO:0000313" key="2">
    <source>
        <dbReference type="EMBL" id="CAH8385636.1"/>
    </source>
</evidence>
<dbReference type="Proteomes" id="UP001642260">
    <property type="component" value="Unassembled WGS sequence"/>
</dbReference>
<accession>A0ABC8LPG5</accession>
<organism evidence="2 3">
    <name type="scientific">Eruca vesicaria subsp. sativa</name>
    <name type="common">Garden rocket</name>
    <name type="synonym">Eruca sativa</name>
    <dbReference type="NCBI Taxonomy" id="29727"/>
    <lineage>
        <taxon>Eukaryota</taxon>
        <taxon>Viridiplantae</taxon>
        <taxon>Streptophyta</taxon>
        <taxon>Embryophyta</taxon>
        <taxon>Tracheophyta</taxon>
        <taxon>Spermatophyta</taxon>
        <taxon>Magnoliopsida</taxon>
        <taxon>eudicotyledons</taxon>
        <taxon>Gunneridae</taxon>
        <taxon>Pentapetalae</taxon>
        <taxon>rosids</taxon>
        <taxon>malvids</taxon>
        <taxon>Brassicales</taxon>
        <taxon>Brassicaceae</taxon>
        <taxon>Brassiceae</taxon>
        <taxon>Eruca</taxon>
    </lineage>
</organism>
<feature type="coiled-coil region" evidence="1">
    <location>
        <begin position="56"/>
        <end position="90"/>
    </location>
</feature>
<dbReference type="EMBL" id="CAKOAT010668487">
    <property type="protein sequence ID" value="CAH8385636.1"/>
    <property type="molecule type" value="Genomic_DNA"/>
</dbReference>
<dbReference type="PANTHER" id="PTHR46236">
    <property type="entry name" value="TRAF-LIKE SUPERFAMILY PROTEIN"/>
    <property type="match status" value="1"/>
</dbReference>
<proteinExistence type="predicted"/>
<name>A0ABC8LPG5_ERUVS</name>
<keyword evidence="1" id="KW-0175">Coiled coil</keyword>
<reference evidence="2 3" key="1">
    <citation type="submission" date="2022-03" db="EMBL/GenBank/DDBJ databases">
        <authorList>
            <person name="Macdonald S."/>
            <person name="Ahmed S."/>
            <person name="Newling K."/>
        </authorList>
    </citation>
    <scope>NUCLEOTIDE SEQUENCE [LARGE SCALE GENOMIC DNA]</scope>
</reference>
<sequence>MNVLFGIIRKLGHKRSLSDSELSRISNGLSYLTQAGFKVEWLWSKLEMADLGRKKRDACQARILELKQEVKKLERAMSGLKADLKNEKVKLNHSSFRNFLGVASA</sequence>
<keyword evidence="3" id="KW-1185">Reference proteome</keyword>
<dbReference type="PANTHER" id="PTHR46236:SF27">
    <property type="entry name" value="MATH DOMAIN-CONTAINING PROTEIN"/>
    <property type="match status" value="1"/>
</dbReference>
<gene>
    <name evidence="2" type="ORF">ERUC_LOCUS38119</name>
</gene>
<dbReference type="AlphaFoldDB" id="A0ABC8LPG5"/>
<protein>
    <submittedName>
        <fullName evidence="2">Uncharacterized protein</fullName>
    </submittedName>
</protein>
<comment type="caution">
    <text evidence="2">The sequence shown here is derived from an EMBL/GenBank/DDBJ whole genome shotgun (WGS) entry which is preliminary data.</text>
</comment>
<evidence type="ECO:0000256" key="1">
    <source>
        <dbReference type="SAM" id="Coils"/>
    </source>
</evidence>
<evidence type="ECO:0000313" key="3">
    <source>
        <dbReference type="Proteomes" id="UP001642260"/>
    </source>
</evidence>